<evidence type="ECO:0000256" key="3">
    <source>
        <dbReference type="ARBA" id="ARBA00023128"/>
    </source>
</evidence>
<proteinExistence type="inferred from homology"/>
<dbReference type="GO" id="GO:0005739">
    <property type="term" value="C:mitochondrion"/>
    <property type="evidence" value="ECO:0007669"/>
    <property type="project" value="UniProtKB-SubCell"/>
</dbReference>
<dbReference type="GO" id="GO:0006979">
    <property type="term" value="P:response to oxidative stress"/>
    <property type="evidence" value="ECO:0007669"/>
    <property type="project" value="TreeGrafter"/>
</dbReference>
<evidence type="ECO:0000256" key="4">
    <source>
        <dbReference type="ARBA" id="ARBA00040604"/>
    </source>
</evidence>
<organism evidence="6 7">
    <name type="scientific">Blyttiomyces helicus</name>
    <dbReference type="NCBI Taxonomy" id="388810"/>
    <lineage>
        <taxon>Eukaryota</taxon>
        <taxon>Fungi</taxon>
        <taxon>Fungi incertae sedis</taxon>
        <taxon>Chytridiomycota</taxon>
        <taxon>Chytridiomycota incertae sedis</taxon>
        <taxon>Chytridiomycetes</taxon>
        <taxon>Chytridiomycetes incertae sedis</taxon>
        <taxon>Blyttiomyces</taxon>
    </lineage>
</organism>
<feature type="domain" description="TLDc" evidence="5">
    <location>
        <begin position="1"/>
        <end position="89"/>
    </location>
</feature>
<evidence type="ECO:0000313" key="6">
    <source>
        <dbReference type="EMBL" id="RKO82995.1"/>
    </source>
</evidence>
<dbReference type="InterPro" id="IPR006571">
    <property type="entry name" value="TLDc_dom"/>
</dbReference>
<evidence type="ECO:0000259" key="5">
    <source>
        <dbReference type="PROSITE" id="PS51886"/>
    </source>
</evidence>
<feature type="non-terminal residue" evidence="6">
    <location>
        <position position="1"/>
    </location>
</feature>
<dbReference type="AlphaFoldDB" id="A0A4P9VVX1"/>
<evidence type="ECO:0000256" key="1">
    <source>
        <dbReference type="ARBA" id="ARBA00004173"/>
    </source>
</evidence>
<dbReference type="PANTHER" id="PTHR23354">
    <property type="entry name" value="NUCLEOLAR PROTEIN 7/ESTROGEN RECEPTOR COACTIVATOR-RELATED"/>
    <property type="match status" value="1"/>
</dbReference>
<dbReference type="PROSITE" id="PS51886">
    <property type="entry name" value="TLDC"/>
    <property type="match status" value="1"/>
</dbReference>
<feature type="non-terminal residue" evidence="6">
    <location>
        <position position="89"/>
    </location>
</feature>
<accession>A0A4P9VVX1</accession>
<comment type="subcellular location">
    <subcellularLocation>
        <location evidence="1">Mitochondrion</location>
    </subcellularLocation>
</comment>
<keyword evidence="7" id="KW-1185">Reference proteome</keyword>
<evidence type="ECO:0000313" key="7">
    <source>
        <dbReference type="Proteomes" id="UP000269721"/>
    </source>
</evidence>
<evidence type="ECO:0000256" key="2">
    <source>
        <dbReference type="ARBA" id="ARBA00009540"/>
    </source>
</evidence>
<dbReference type="OrthoDB" id="26679at2759"/>
<dbReference type="PANTHER" id="PTHR23354:SF62">
    <property type="entry name" value="MUSTARD, ISOFORM V"/>
    <property type="match status" value="1"/>
</dbReference>
<name>A0A4P9VVX1_9FUNG</name>
<reference evidence="7" key="1">
    <citation type="journal article" date="2018" name="Nat. Microbiol.">
        <title>Leveraging single-cell genomics to expand the fungal tree of life.</title>
        <authorList>
            <person name="Ahrendt S.R."/>
            <person name="Quandt C.A."/>
            <person name="Ciobanu D."/>
            <person name="Clum A."/>
            <person name="Salamov A."/>
            <person name="Andreopoulos B."/>
            <person name="Cheng J.F."/>
            <person name="Woyke T."/>
            <person name="Pelin A."/>
            <person name="Henrissat B."/>
            <person name="Reynolds N.K."/>
            <person name="Benny G.L."/>
            <person name="Smith M.E."/>
            <person name="James T.Y."/>
            <person name="Grigoriev I.V."/>
        </authorList>
    </citation>
    <scope>NUCLEOTIDE SEQUENCE [LARGE SCALE GENOMIC DNA]</scope>
</reference>
<dbReference type="Proteomes" id="UP000269721">
    <property type="component" value="Unassembled WGS sequence"/>
</dbReference>
<dbReference type="EMBL" id="ML001803">
    <property type="protein sequence ID" value="RKO82995.1"/>
    <property type="molecule type" value="Genomic_DNA"/>
</dbReference>
<gene>
    <name evidence="6" type="ORF">BDK51DRAFT_13261</name>
</gene>
<dbReference type="GO" id="GO:0005634">
    <property type="term" value="C:nucleus"/>
    <property type="evidence" value="ECO:0007669"/>
    <property type="project" value="TreeGrafter"/>
</dbReference>
<comment type="similarity">
    <text evidence="2">Belongs to the OXR1 family.</text>
</comment>
<dbReference type="Pfam" id="PF07534">
    <property type="entry name" value="TLD"/>
    <property type="match status" value="1"/>
</dbReference>
<keyword evidence="3" id="KW-0496">Mitochondrion</keyword>
<sequence>GDSSNFLFTLLPTLALYRPTSYNTNYQYFNYAMATLPNGLGFGGQMEYFGLWIDASFESGHSKAHPRSSTYGNLRLSGREEFSIDYGEL</sequence>
<protein>
    <recommendedName>
        <fullName evidence="4">Oxidation resistance protein 1</fullName>
    </recommendedName>
</protein>